<evidence type="ECO:0000313" key="3">
    <source>
        <dbReference type="EMBL" id="RUL58610.1"/>
    </source>
</evidence>
<protein>
    <submittedName>
        <fullName evidence="3">Tetratricopeptide repeat protein</fullName>
    </submittedName>
</protein>
<dbReference type="Proteomes" id="UP000278983">
    <property type="component" value="Unassembled WGS sequence"/>
</dbReference>
<dbReference type="OrthoDB" id="9808622at2"/>
<dbReference type="EMBL" id="RYYU01000001">
    <property type="protein sequence ID" value="RUL58610.1"/>
    <property type="molecule type" value="Genomic_DNA"/>
</dbReference>
<name>A0A3S0WJF7_9BACT</name>
<evidence type="ECO:0000313" key="4">
    <source>
        <dbReference type="Proteomes" id="UP000278983"/>
    </source>
</evidence>
<comment type="caution">
    <text evidence="3">The sequence shown here is derived from an EMBL/GenBank/DDBJ whole genome shotgun (WGS) entry which is preliminary data.</text>
</comment>
<feature type="repeat" description="TPR" evidence="1">
    <location>
        <begin position="139"/>
        <end position="172"/>
    </location>
</feature>
<dbReference type="InterPro" id="IPR019734">
    <property type="entry name" value="TPR_rpt"/>
</dbReference>
<dbReference type="Gene3D" id="1.25.40.10">
    <property type="entry name" value="Tetratricopeptide repeat domain"/>
    <property type="match status" value="2"/>
</dbReference>
<dbReference type="SUPFAM" id="SSF48452">
    <property type="entry name" value="TPR-like"/>
    <property type="match status" value="1"/>
</dbReference>
<keyword evidence="1" id="KW-0802">TPR repeat</keyword>
<gene>
    <name evidence="3" type="ORF">EHV08_01710</name>
</gene>
<reference evidence="3 4" key="1">
    <citation type="submission" date="2018-12" db="EMBL/GenBank/DDBJ databases">
        <title>Genome sequencing of Prevotella sp. KCOM 3155 (= JS262).</title>
        <authorList>
            <person name="Kook J.-K."/>
            <person name="Park S.-N."/>
            <person name="Lim Y.K."/>
        </authorList>
    </citation>
    <scope>NUCLEOTIDE SEQUENCE [LARGE SCALE GENOMIC DNA]</scope>
    <source>
        <strain evidence="3 4">KCOM 3155</strain>
    </source>
</reference>
<organism evidence="3 4">
    <name type="scientific">Prevotella koreensis</name>
    <dbReference type="NCBI Taxonomy" id="2490854"/>
    <lineage>
        <taxon>Bacteria</taxon>
        <taxon>Pseudomonadati</taxon>
        <taxon>Bacteroidota</taxon>
        <taxon>Bacteroidia</taxon>
        <taxon>Bacteroidales</taxon>
        <taxon>Prevotellaceae</taxon>
        <taxon>Prevotella</taxon>
    </lineage>
</organism>
<dbReference type="Pfam" id="PF13174">
    <property type="entry name" value="TPR_6"/>
    <property type="match status" value="2"/>
</dbReference>
<evidence type="ECO:0000256" key="1">
    <source>
        <dbReference type="PROSITE-ProRule" id="PRU00339"/>
    </source>
</evidence>
<feature type="transmembrane region" description="Helical" evidence="2">
    <location>
        <begin position="29"/>
        <end position="47"/>
    </location>
</feature>
<dbReference type="InterPro" id="IPR011990">
    <property type="entry name" value="TPR-like_helical_dom_sf"/>
</dbReference>
<proteinExistence type="predicted"/>
<dbReference type="RefSeq" id="WP_126677707.1">
    <property type="nucleotide sequence ID" value="NZ_RYYU01000001.1"/>
</dbReference>
<sequence>MAKKDVMKSVETDDALNKKEALFIQYRKPILIAIAAILVVVLGFFLFKNFYLEPRSQKASTELAKGQQYLDAEQYDKALNGDKASFAGFLKIADEYSNTDAGNLANLYAGICYAQQKKWNEALKSFEAYSTAGDALVSPAAVNALAAAYANTNQLDKAVDTYKKAADMADSRAEDGVNNSLSPQFLLYAADILTQQGKKDEALKIYQDIKKKYVNSMTYQEIDKYIERASVK</sequence>
<dbReference type="AlphaFoldDB" id="A0A3S0WJF7"/>
<accession>A0A3S0WJF7</accession>
<keyword evidence="2" id="KW-0472">Membrane</keyword>
<keyword evidence="4" id="KW-1185">Reference proteome</keyword>
<keyword evidence="2" id="KW-1133">Transmembrane helix</keyword>
<keyword evidence="2" id="KW-0812">Transmembrane</keyword>
<evidence type="ECO:0000256" key="2">
    <source>
        <dbReference type="SAM" id="Phobius"/>
    </source>
</evidence>
<dbReference type="PROSITE" id="PS50005">
    <property type="entry name" value="TPR"/>
    <property type="match status" value="1"/>
</dbReference>